<evidence type="ECO:0000313" key="3">
    <source>
        <dbReference type="Proteomes" id="UP000479526"/>
    </source>
</evidence>
<reference evidence="2 3" key="1">
    <citation type="submission" date="2020-01" db="EMBL/GenBank/DDBJ databases">
        <title>Herbidospora sp. NEAU-GS84 nov., a novel actinomycete isolated from soil.</title>
        <authorList>
            <person name="Han L."/>
        </authorList>
    </citation>
    <scope>NUCLEOTIDE SEQUENCE [LARGE SCALE GENOMIC DNA]</scope>
    <source>
        <strain evidence="2 3">NEAU-GS84</strain>
    </source>
</reference>
<keyword evidence="3" id="KW-1185">Reference proteome</keyword>
<organism evidence="2 3">
    <name type="scientific">Herbidospora solisilvae</name>
    <dbReference type="NCBI Taxonomy" id="2696284"/>
    <lineage>
        <taxon>Bacteria</taxon>
        <taxon>Bacillati</taxon>
        <taxon>Actinomycetota</taxon>
        <taxon>Actinomycetes</taxon>
        <taxon>Streptosporangiales</taxon>
        <taxon>Streptosporangiaceae</taxon>
        <taxon>Herbidospora</taxon>
    </lineage>
</organism>
<dbReference type="SUPFAM" id="SSF52540">
    <property type="entry name" value="P-loop containing nucleoside triphosphate hydrolases"/>
    <property type="match status" value="1"/>
</dbReference>
<dbReference type="SMART" id="SM00382">
    <property type="entry name" value="AAA"/>
    <property type="match status" value="1"/>
</dbReference>
<proteinExistence type="predicted"/>
<evidence type="ECO:0000259" key="1">
    <source>
        <dbReference type="SMART" id="SM00382"/>
    </source>
</evidence>
<comment type="caution">
    <text evidence="2">The sequence shown here is derived from an EMBL/GenBank/DDBJ whole genome shotgun (WGS) entry which is preliminary data.</text>
</comment>
<dbReference type="EMBL" id="WXEW01000005">
    <property type="protein sequence ID" value="NAS23859.1"/>
    <property type="molecule type" value="Genomic_DNA"/>
</dbReference>
<dbReference type="RefSeq" id="WP_161481071.1">
    <property type="nucleotide sequence ID" value="NZ_WXEW01000005.1"/>
</dbReference>
<evidence type="ECO:0000313" key="2">
    <source>
        <dbReference type="EMBL" id="NAS23859.1"/>
    </source>
</evidence>
<feature type="domain" description="AAA+ ATPase" evidence="1">
    <location>
        <begin position="6"/>
        <end position="218"/>
    </location>
</feature>
<accession>A0A7C9JVZ2</accession>
<name>A0A7C9JVZ2_9ACTN</name>
<dbReference type="Gene3D" id="3.40.50.300">
    <property type="entry name" value="P-loop containing nucleotide triphosphate hydrolases"/>
    <property type="match status" value="1"/>
</dbReference>
<dbReference type="AlphaFoldDB" id="A0A7C9JVZ2"/>
<protein>
    <recommendedName>
        <fullName evidence="1">AAA+ ATPase domain-containing protein</fullName>
    </recommendedName>
</protein>
<gene>
    <name evidence="2" type="ORF">GT755_19440</name>
</gene>
<sequence>MQPESPRHHIAMWGAPGSGKTTLLAALSIALNRREDDWKIIGQNPESTAYLTEMTSALTSGKEFPEASTALETFQWALIGPAQRSLFRRQSKRASTTIGLTMVDAPGGHFAPGKRGGPTGGAEERQEELMANLTQSRGIVFLFDPIREFEVGDAYDHLHGPLNRLAEKMLESNEFIGGKLPHHIAVCITKFDDPRVLQTAQKRGLIELDDRHRFPRVGSDEARDLFGQLSRVSATGTADMVINSLDKFFHESHIKFYVTSSIGFYVNPQTETFDWNDYLNLIPDESDHAALRIRGPVYPINVVEPMLWLGERLSRQGRSR</sequence>
<dbReference type="InterPro" id="IPR027417">
    <property type="entry name" value="P-loop_NTPase"/>
</dbReference>
<dbReference type="InterPro" id="IPR003593">
    <property type="entry name" value="AAA+_ATPase"/>
</dbReference>
<dbReference type="Proteomes" id="UP000479526">
    <property type="component" value="Unassembled WGS sequence"/>
</dbReference>